<feature type="compositionally biased region" description="Basic and acidic residues" evidence="11">
    <location>
        <begin position="544"/>
        <end position="580"/>
    </location>
</feature>
<keyword evidence="5" id="KW-0677">Repeat</keyword>
<evidence type="ECO:0000259" key="12">
    <source>
        <dbReference type="PROSITE" id="PS52044"/>
    </source>
</evidence>
<evidence type="ECO:0000256" key="1">
    <source>
        <dbReference type="ARBA" id="ARBA00004496"/>
    </source>
</evidence>
<name>A0AAD3CXS3_9STRA</name>
<feature type="region of interest" description="Disordered" evidence="11">
    <location>
        <begin position="27"/>
        <end position="121"/>
    </location>
</feature>
<dbReference type="InterPro" id="IPR036770">
    <property type="entry name" value="Ankyrin_rpt-contain_sf"/>
</dbReference>
<feature type="active site" evidence="10">
    <location>
        <position position="240"/>
    </location>
</feature>
<evidence type="ECO:0000256" key="5">
    <source>
        <dbReference type="ARBA" id="ARBA00022737"/>
    </source>
</evidence>
<evidence type="ECO:0000256" key="10">
    <source>
        <dbReference type="PROSITE-ProRule" id="PRU01389"/>
    </source>
</evidence>
<protein>
    <recommendedName>
        <fullName evidence="12">VLRF1 domain-containing protein</fullName>
    </recommendedName>
</protein>
<feature type="domain" description="VLRF1" evidence="12">
    <location>
        <begin position="197"/>
        <end position="348"/>
    </location>
</feature>
<evidence type="ECO:0000256" key="7">
    <source>
        <dbReference type="ARBA" id="ARBA00022801"/>
    </source>
</evidence>
<evidence type="ECO:0000256" key="9">
    <source>
        <dbReference type="ARBA" id="ARBA00023054"/>
    </source>
</evidence>
<sequence length="639" mass="72083">MIEDIEALPIYSDKILELVKVFQEKDEHGKKGLGQTDVSTNPFNSVGVRGKAYLSDIEESDNDDDEPSYSADEDVNGSLASKMKSLDATFTSSTSDDKIMSKKTISSKKPSGNKNKKKTKEDYMKQMGEPPSLSVTIDVNQHEKVATALKLPSVMVPPADEEDENRYEYNNTNRRSPMNKLYELCRNLNAPLTNKDCKNMILVLSLQSGRFAAAIFHKGDCIQHTTSTRYTMRKGQGGAQSSNDNAKGKAKSMGSQLRRQGEIQLRNDVANAMREWKGLLSKCSFFFLSVSKSLQKGFWDDIEKIIGREDIEHINFHKKSPKVISIPLDVGRPSHEGCCAIYEILTTCYLQRIDMQLLEHHPKEEALNKLKSLEDTNKEGKTKTVEKEESTLPKDAVIKKNITELSQMHKSAEKADVKALQTLLSIESEVDLIDVRAGDDEMTPLHYAAAAKDASAASACVYLLLVEGHANPCMTDARNRPPYFLASSELVRNSFRKARFEIGETAWKWDEAKVGPPLSADEMQRKKEKAAEKKKRQRLRQRERKVQEKAEEDAAKEAEDQRVKQKKAEEEAKRVRDGLKPKKSSIKAGQYACDFCQNICKRKSQMFARLEYYYCSTECVKKHQRELMASAAAARFAKS</sequence>
<dbReference type="GO" id="GO:0005737">
    <property type="term" value="C:cytoplasm"/>
    <property type="evidence" value="ECO:0007669"/>
    <property type="project" value="UniProtKB-SubCell"/>
</dbReference>
<dbReference type="PANTHER" id="PTHR16036">
    <property type="entry name" value="ANKYRIN REPEAT AND ZINC FINGER DOMAIN-CONTAINING PROTEIN 1"/>
    <property type="match status" value="1"/>
</dbReference>
<reference evidence="13 14" key="1">
    <citation type="journal article" date="2021" name="Sci. Rep.">
        <title>The genome of the diatom Chaetoceros tenuissimus carries an ancient integrated fragment of an extant virus.</title>
        <authorList>
            <person name="Hongo Y."/>
            <person name="Kimura K."/>
            <person name="Takaki Y."/>
            <person name="Yoshida Y."/>
            <person name="Baba S."/>
            <person name="Kobayashi G."/>
            <person name="Nagasaki K."/>
            <person name="Hano T."/>
            <person name="Tomaru Y."/>
        </authorList>
    </citation>
    <scope>NUCLEOTIDE SEQUENCE [LARGE SCALE GENOMIC DNA]</scope>
    <source>
        <strain evidence="13 14">NIES-3715</strain>
    </source>
</reference>
<keyword evidence="9" id="KW-0175">Coiled coil</keyword>
<comment type="caution">
    <text evidence="13">The sequence shown here is derived from an EMBL/GenBank/DDBJ whole genome shotgun (WGS) entry which is preliminary data.</text>
</comment>
<evidence type="ECO:0000256" key="3">
    <source>
        <dbReference type="ARBA" id="ARBA00022490"/>
    </source>
</evidence>
<feature type="compositionally biased region" description="Basic residues" evidence="11">
    <location>
        <begin position="532"/>
        <end position="543"/>
    </location>
</feature>
<keyword evidence="6 10" id="KW-0255">Endonuclease</keyword>
<dbReference type="InterPro" id="IPR041175">
    <property type="entry name" value="VLRF1/Vms1"/>
</dbReference>
<evidence type="ECO:0000256" key="2">
    <source>
        <dbReference type="ARBA" id="ARBA00009262"/>
    </source>
</evidence>
<feature type="compositionally biased region" description="Low complexity" evidence="11">
    <location>
        <begin position="102"/>
        <end position="113"/>
    </location>
</feature>
<dbReference type="AlphaFoldDB" id="A0AAD3CXS3"/>
<keyword evidence="8" id="KW-0040">ANK repeat</keyword>
<evidence type="ECO:0000256" key="4">
    <source>
        <dbReference type="ARBA" id="ARBA00022722"/>
    </source>
</evidence>
<dbReference type="GO" id="GO:0004519">
    <property type="term" value="F:endonuclease activity"/>
    <property type="evidence" value="ECO:0007669"/>
    <property type="project" value="UniProtKB-KW"/>
</dbReference>
<dbReference type="PANTHER" id="PTHR16036:SF2">
    <property type="entry name" value="TRNA ENDONUCLEASE ANKZF1"/>
    <property type="match status" value="1"/>
</dbReference>
<keyword evidence="14" id="KW-1185">Reference proteome</keyword>
<dbReference type="SUPFAM" id="SSF48403">
    <property type="entry name" value="Ankyrin repeat"/>
    <property type="match status" value="1"/>
</dbReference>
<evidence type="ECO:0000256" key="11">
    <source>
        <dbReference type="SAM" id="MobiDB-lite"/>
    </source>
</evidence>
<dbReference type="EMBL" id="BLLK01000047">
    <property type="protein sequence ID" value="GFH54131.1"/>
    <property type="molecule type" value="Genomic_DNA"/>
</dbReference>
<dbReference type="PROSITE" id="PS52044">
    <property type="entry name" value="VLRF1"/>
    <property type="match status" value="1"/>
</dbReference>
<evidence type="ECO:0000313" key="13">
    <source>
        <dbReference type="EMBL" id="GFH54131.1"/>
    </source>
</evidence>
<dbReference type="GO" id="GO:0016787">
    <property type="term" value="F:hydrolase activity"/>
    <property type="evidence" value="ECO:0007669"/>
    <property type="project" value="UniProtKB-KW"/>
</dbReference>
<dbReference type="InterPro" id="IPR047139">
    <property type="entry name" value="ANKZ1/VMS1"/>
</dbReference>
<feature type="compositionally biased region" description="Acidic residues" evidence="11">
    <location>
        <begin position="56"/>
        <end position="75"/>
    </location>
</feature>
<keyword evidence="4 10" id="KW-0540">Nuclease</keyword>
<gene>
    <name evidence="13" type="ORF">CTEN210_10607</name>
</gene>
<comment type="similarity">
    <text evidence="2 10">Belongs to the ANKZF1/VMS1 family.</text>
</comment>
<feature type="region of interest" description="Disordered" evidence="11">
    <location>
        <begin position="518"/>
        <end position="581"/>
    </location>
</feature>
<keyword evidence="7 10" id="KW-0378">Hydrolase</keyword>
<feature type="compositionally biased region" description="Basic and acidic residues" evidence="11">
    <location>
        <begin position="522"/>
        <end position="531"/>
    </location>
</feature>
<dbReference type="Pfam" id="PF18826">
    <property type="entry name" value="bVLRF1"/>
    <property type="match status" value="1"/>
</dbReference>
<keyword evidence="3 10" id="KW-0963">Cytoplasm</keyword>
<feature type="region of interest" description="Disordered" evidence="11">
    <location>
        <begin position="232"/>
        <end position="257"/>
    </location>
</feature>
<dbReference type="Gene3D" id="1.25.40.20">
    <property type="entry name" value="Ankyrin repeat-containing domain"/>
    <property type="match status" value="1"/>
</dbReference>
<dbReference type="Proteomes" id="UP001054902">
    <property type="component" value="Unassembled WGS sequence"/>
</dbReference>
<accession>A0AAD3CXS3</accession>
<comment type="domain">
    <text evidence="10">The VLRF1 domain mediates binding to the 60S ribosomal subunit.</text>
</comment>
<organism evidence="13 14">
    <name type="scientific">Chaetoceros tenuissimus</name>
    <dbReference type="NCBI Taxonomy" id="426638"/>
    <lineage>
        <taxon>Eukaryota</taxon>
        <taxon>Sar</taxon>
        <taxon>Stramenopiles</taxon>
        <taxon>Ochrophyta</taxon>
        <taxon>Bacillariophyta</taxon>
        <taxon>Coscinodiscophyceae</taxon>
        <taxon>Chaetocerotophycidae</taxon>
        <taxon>Chaetocerotales</taxon>
        <taxon>Chaetocerotaceae</taxon>
        <taxon>Chaetoceros</taxon>
    </lineage>
</organism>
<dbReference type="GO" id="GO:0036503">
    <property type="term" value="P:ERAD pathway"/>
    <property type="evidence" value="ECO:0007669"/>
    <property type="project" value="TreeGrafter"/>
</dbReference>
<evidence type="ECO:0000256" key="8">
    <source>
        <dbReference type="ARBA" id="ARBA00023043"/>
    </source>
</evidence>
<evidence type="ECO:0000313" key="14">
    <source>
        <dbReference type="Proteomes" id="UP001054902"/>
    </source>
</evidence>
<proteinExistence type="inferred from homology"/>
<evidence type="ECO:0000256" key="6">
    <source>
        <dbReference type="ARBA" id="ARBA00022759"/>
    </source>
</evidence>
<comment type="subcellular location">
    <subcellularLocation>
        <location evidence="1">Cytoplasm</location>
    </subcellularLocation>
</comment>